<keyword evidence="3" id="KW-1185">Reference proteome</keyword>
<evidence type="ECO:0000313" key="2">
    <source>
        <dbReference type="EMBL" id="MFC5227323.1"/>
    </source>
</evidence>
<dbReference type="RefSeq" id="WP_344645856.1">
    <property type="nucleotide sequence ID" value="NZ_BAAASS010000021.1"/>
</dbReference>
<protein>
    <submittedName>
        <fullName evidence="2">Uncharacterized protein</fullName>
    </submittedName>
</protein>
<comment type="caution">
    <text evidence="2">The sequence shown here is derived from an EMBL/GenBank/DDBJ whole genome shotgun (WGS) entry which is preliminary data.</text>
</comment>
<reference evidence="3" key="1">
    <citation type="journal article" date="2019" name="Int. J. Syst. Evol. Microbiol.">
        <title>The Global Catalogue of Microorganisms (GCM) 10K type strain sequencing project: providing services to taxonomists for standard genome sequencing and annotation.</title>
        <authorList>
            <consortium name="The Broad Institute Genomics Platform"/>
            <consortium name="The Broad Institute Genome Sequencing Center for Infectious Disease"/>
            <person name="Wu L."/>
            <person name="Ma J."/>
        </authorList>
    </citation>
    <scope>NUCLEOTIDE SEQUENCE [LARGE SCALE GENOMIC DNA]</scope>
    <source>
        <strain evidence="3">CCM 8479</strain>
    </source>
</reference>
<keyword evidence="1" id="KW-0812">Transmembrane</keyword>
<evidence type="ECO:0000256" key="1">
    <source>
        <dbReference type="SAM" id="Phobius"/>
    </source>
</evidence>
<proteinExistence type="predicted"/>
<evidence type="ECO:0000313" key="3">
    <source>
        <dbReference type="Proteomes" id="UP001596156"/>
    </source>
</evidence>
<accession>A0ABW0DA67</accession>
<gene>
    <name evidence="2" type="ORF">ACFPN6_22490</name>
</gene>
<dbReference type="EMBL" id="JBHSKL010000029">
    <property type="protein sequence ID" value="MFC5227323.1"/>
    <property type="molecule type" value="Genomic_DNA"/>
</dbReference>
<dbReference type="Proteomes" id="UP001596156">
    <property type="component" value="Unassembled WGS sequence"/>
</dbReference>
<organism evidence="2 3">
    <name type="scientific">Streptomyces fimbriatus</name>
    <dbReference type="NCBI Taxonomy" id="68197"/>
    <lineage>
        <taxon>Bacteria</taxon>
        <taxon>Bacillati</taxon>
        <taxon>Actinomycetota</taxon>
        <taxon>Actinomycetes</taxon>
        <taxon>Kitasatosporales</taxon>
        <taxon>Streptomycetaceae</taxon>
        <taxon>Streptomyces</taxon>
    </lineage>
</organism>
<feature type="transmembrane region" description="Helical" evidence="1">
    <location>
        <begin position="7"/>
        <end position="26"/>
    </location>
</feature>
<name>A0ABW0DA67_STRFI</name>
<keyword evidence="1" id="KW-1133">Transmembrane helix</keyword>
<keyword evidence="1" id="KW-0472">Membrane</keyword>
<feature type="transmembrane region" description="Helical" evidence="1">
    <location>
        <begin position="32"/>
        <end position="49"/>
    </location>
</feature>
<sequence>MDKRQLILLLVVIIAFGVAGLTIGLMGFSRTTALIAFAIIAAPLLYLIFSRSQQGR</sequence>